<dbReference type="Gene3D" id="2.60.40.760">
    <property type="entry name" value="Expansin, cellulose-binding-like domain"/>
    <property type="match status" value="1"/>
</dbReference>
<evidence type="ECO:0000313" key="4">
    <source>
        <dbReference type="EMBL" id="KAJ2903720.1"/>
    </source>
</evidence>
<dbReference type="PANTHER" id="PTHR31836:SF21">
    <property type="entry name" value="EXPANSIN-LIKE PROTEIN 7"/>
    <property type="match status" value="1"/>
</dbReference>
<protein>
    <submittedName>
        <fullName evidence="4">Extracellular cellulase protein</fullName>
    </submittedName>
</protein>
<name>A0AAD5RUR4_9PEZI</name>
<feature type="compositionally biased region" description="Low complexity" evidence="2">
    <location>
        <begin position="56"/>
        <end position="112"/>
    </location>
</feature>
<dbReference type="NCBIfam" id="NF041144">
    <property type="entry name" value="expansin_EXLX1"/>
    <property type="match status" value="1"/>
</dbReference>
<evidence type="ECO:0000256" key="3">
    <source>
        <dbReference type="SAM" id="SignalP"/>
    </source>
</evidence>
<dbReference type="Proteomes" id="UP001201980">
    <property type="component" value="Unassembled WGS sequence"/>
</dbReference>
<dbReference type="InterPro" id="IPR049818">
    <property type="entry name" value="Expansin_EXLX1-like"/>
</dbReference>
<feature type="signal peptide" evidence="3">
    <location>
        <begin position="1"/>
        <end position="18"/>
    </location>
</feature>
<dbReference type="InterPro" id="IPR051477">
    <property type="entry name" value="Expansin_CellWall"/>
</dbReference>
<feature type="chain" id="PRO_5041945956" evidence="3">
    <location>
        <begin position="19"/>
        <end position="249"/>
    </location>
</feature>
<dbReference type="InterPro" id="IPR036908">
    <property type="entry name" value="RlpA-like_sf"/>
</dbReference>
<dbReference type="SUPFAM" id="SSF49590">
    <property type="entry name" value="PHL pollen allergen"/>
    <property type="match status" value="1"/>
</dbReference>
<evidence type="ECO:0000313" key="5">
    <source>
        <dbReference type="Proteomes" id="UP001201980"/>
    </source>
</evidence>
<evidence type="ECO:0000256" key="1">
    <source>
        <dbReference type="ARBA" id="ARBA00022729"/>
    </source>
</evidence>
<dbReference type="PANTHER" id="PTHR31836">
    <property type="match status" value="1"/>
</dbReference>
<sequence>MRPSTLVAALVASPLAQAAVCHKPKRPSTSLAEPECAAPEYTSSVVVEEPSVATPATTSVVEEANTTAAAADTTSTAPASSTSGSSTTEEADSASTSASSSSSSGSTSALSSDIVDQCPECEESHLDLFQDAFEQLGDASDGIISTSYRLVECGIASPIVLHNKSGTSAYWFSMQVVNANVPVDALEFSTDGGSTWTGTERQDYNFFEYSSGSGTDSVKVRVTSTTGSVVEVSDVTVESDAQVTASSNF</sequence>
<organism evidence="4 5">
    <name type="scientific">Zalerion maritima</name>
    <dbReference type="NCBI Taxonomy" id="339359"/>
    <lineage>
        <taxon>Eukaryota</taxon>
        <taxon>Fungi</taxon>
        <taxon>Dikarya</taxon>
        <taxon>Ascomycota</taxon>
        <taxon>Pezizomycotina</taxon>
        <taxon>Sordariomycetes</taxon>
        <taxon>Lulworthiomycetidae</taxon>
        <taxon>Lulworthiales</taxon>
        <taxon>Lulworthiaceae</taxon>
        <taxon>Zalerion</taxon>
    </lineage>
</organism>
<dbReference type="Gene3D" id="2.40.40.10">
    <property type="entry name" value="RlpA-like domain"/>
    <property type="match status" value="1"/>
</dbReference>
<accession>A0AAD5RUR4</accession>
<dbReference type="AlphaFoldDB" id="A0AAD5RUR4"/>
<feature type="region of interest" description="Disordered" evidence="2">
    <location>
        <begin position="19"/>
        <end position="114"/>
    </location>
</feature>
<evidence type="ECO:0000256" key="2">
    <source>
        <dbReference type="SAM" id="MobiDB-lite"/>
    </source>
</evidence>
<dbReference type="CDD" id="cd22271">
    <property type="entry name" value="DPBB_EXP_N-like"/>
    <property type="match status" value="1"/>
</dbReference>
<keyword evidence="5" id="KW-1185">Reference proteome</keyword>
<proteinExistence type="predicted"/>
<gene>
    <name evidence="4" type="ORF">MKZ38_009458</name>
</gene>
<comment type="caution">
    <text evidence="4">The sequence shown here is derived from an EMBL/GenBank/DDBJ whole genome shotgun (WGS) entry which is preliminary data.</text>
</comment>
<dbReference type="EMBL" id="JAKWBI020000073">
    <property type="protein sequence ID" value="KAJ2903720.1"/>
    <property type="molecule type" value="Genomic_DNA"/>
</dbReference>
<keyword evidence="1 3" id="KW-0732">Signal</keyword>
<dbReference type="InterPro" id="IPR036749">
    <property type="entry name" value="Expansin_CBD_sf"/>
</dbReference>
<reference evidence="4" key="1">
    <citation type="submission" date="2022-07" db="EMBL/GenBank/DDBJ databases">
        <title>Draft genome sequence of Zalerion maritima ATCC 34329, a (micro)plastics degrading marine fungus.</title>
        <authorList>
            <person name="Paco A."/>
            <person name="Goncalves M.F.M."/>
            <person name="Rocha-Santos T.A.P."/>
            <person name="Alves A."/>
        </authorList>
    </citation>
    <scope>NUCLEOTIDE SEQUENCE</scope>
    <source>
        <strain evidence="4">ATCC 34329</strain>
    </source>
</reference>
<dbReference type="SUPFAM" id="SSF50685">
    <property type="entry name" value="Barwin-like endoglucanases"/>
    <property type="match status" value="1"/>
</dbReference>